<keyword evidence="1" id="KW-1133">Transmembrane helix</keyword>
<proteinExistence type="predicted"/>
<feature type="transmembrane region" description="Helical" evidence="1">
    <location>
        <begin position="98"/>
        <end position="115"/>
    </location>
</feature>
<sequence>MQNMLWYAILGIIGCIMIRCTYKKTDLRLYIALYIFTMGLAFFLDYFVLILFDAYAYHPNVFRDHWYDNTVGSSMSQALFIPSLLMLMITFQMKLRTIVFLLFGVFLIEEVFTWINIYEHYWWKSWYTFIILFISIYVLKMWRNLLKLQIPFTRFLTIYMAITTCMQGLTIIIQAFWRTHHYTVGWFSVLSRDSIAFNTAYWMVYSLLLAAIVLYFFSFSACSILLIGDFSINIILERAGILHINQYWHPILFGICLILVLLLIKKLDDYLFSRILK</sequence>
<protein>
    <submittedName>
        <fullName evidence="2">Uncharacterized protein</fullName>
    </submittedName>
</protein>
<keyword evidence="1" id="KW-0472">Membrane</keyword>
<dbReference type="EMBL" id="WBOT01000002">
    <property type="protein sequence ID" value="KAB2333507.1"/>
    <property type="molecule type" value="Genomic_DNA"/>
</dbReference>
<reference evidence="2 3" key="1">
    <citation type="journal article" date="2014" name="Arch. Microbiol.">
        <title>Bacillus mesophilum sp. nov., strain IITR-54T, a novel 4-chlorobiphenyl dechlorinating bacterium.</title>
        <authorList>
            <person name="Manickam N."/>
            <person name="Singh N.K."/>
            <person name="Bajaj A."/>
            <person name="Kumar R.M."/>
            <person name="Kaur G."/>
            <person name="Kaur N."/>
            <person name="Bala M."/>
            <person name="Kumar A."/>
            <person name="Mayilraj S."/>
        </authorList>
    </citation>
    <scope>NUCLEOTIDE SEQUENCE [LARGE SCALE GENOMIC DNA]</scope>
    <source>
        <strain evidence="2 3">IITR-54</strain>
    </source>
</reference>
<organism evidence="2 3">
    <name type="scientific">Bacillus mesophilum</name>
    <dbReference type="NCBI Taxonomy" id="1071718"/>
    <lineage>
        <taxon>Bacteria</taxon>
        <taxon>Bacillati</taxon>
        <taxon>Bacillota</taxon>
        <taxon>Bacilli</taxon>
        <taxon>Bacillales</taxon>
        <taxon>Bacillaceae</taxon>
        <taxon>Bacillus</taxon>
    </lineage>
</organism>
<evidence type="ECO:0000313" key="2">
    <source>
        <dbReference type="EMBL" id="KAB2333507.1"/>
    </source>
</evidence>
<feature type="transmembrane region" description="Helical" evidence="1">
    <location>
        <begin position="6"/>
        <end position="22"/>
    </location>
</feature>
<dbReference type="AlphaFoldDB" id="A0A7V7RME4"/>
<evidence type="ECO:0000256" key="1">
    <source>
        <dbReference type="SAM" id="Phobius"/>
    </source>
</evidence>
<dbReference type="OrthoDB" id="1680238at2"/>
<gene>
    <name evidence="2" type="ORF">F7732_05270</name>
</gene>
<feature type="transmembrane region" description="Helical" evidence="1">
    <location>
        <begin position="200"/>
        <end position="227"/>
    </location>
</feature>
<feature type="transmembrane region" description="Helical" evidence="1">
    <location>
        <begin position="247"/>
        <end position="264"/>
    </location>
</feature>
<evidence type="ECO:0000313" key="3">
    <source>
        <dbReference type="Proteomes" id="UP000441354"/>
    </source>
</evidence>
<feature type="transmembrane region" description="Helical" evidence="1">
    <location>
        <begin position="121"/>
        <end position="139"/>
    </location>
</feature>
<feature type="transmembrane region" description="Helical" evidence="1">
    <location>
        <begin position="151"/>
        <end position="177"/>
    </location>
</feature>
<dbReference type="RefSeq" id="WP_151572803.1">
    <property type="nucleotide sequence ID" value="NZ_WBOT01000002.1"/>
</dbReference>
<feature type="transmembrane region" description="Helical" evidence="1">
    <location>
        <begin position="29"/>
        <end position="52"/>
    </location>
</feature>
<dbReference type="Proteomes" id="UP000441354">
    <property type="component" value="Unassembled WGS sequence"/>
</dbReference>
<comment type="caution">
    <text evidence="2">The sequence shown here is derived from an EMBL/GenBank/DDBJ whole genome shotgun (WGS) entry which is preliminary data.</text>
</comment>
<keyword evidence="3" id="KW-1185">Reference proteome</keyword>
<name>A0A7V7RME4_9BACI</name>
<keyword evidence="1" id="KW-0812">Transmembrane</keyword>
<feature type="transmembrane region" description="Helical" evidence="1">
    <location>
        <begin position="72"/>
        <end position="91"/>
    </location>
</feature>
<accession>A0A7V7RME4</accession>